<keyword evidence="1" id="KW-1133">Transmembrane helix</keyword>
<comment type="caution">
    <text evidence="2">The sequence shown here is derived from an EMBL/GenBank/DDBJ whole genome shotgun (WGS) entry which is preliminary data.</text>
</comment>
<reference evidence="2" key="1">
    <citation type="submission" date="2020-08" db="EMBL/GenBank/DDBJ databases">
        <title>Genome public.</title>
        <authorList>
            <person name="Liu C."/>
            <person name="Sun Q."/>
        </authorList>
    </citation>
    <scope>NUCLEOTIDE SEQUENCE</scope>
    <source>
        <strain evidence="2">NSJ-63</strain>
    </source>
</reference>
<accession>A0A926DJN8</accession>
<feature type="transmembrane region" description="Helical" evidence="1">
    <location>
        <begin position="167"/>
        <end position="184"/>
    </location>
</feature>
<keyword evidence="1" id="KW-0472">Membrane</keyword>
<keyword evidence="3" id="KW-1185">Reference proteome</keyword>
<dbReference type="Proteomes" id="UP000617951">
    <property type="component" value="Unassembled WGS sequence"/>
</dbReference>
<sequence length="262" mass="29912">MADYVEKTNKDCSARDSYACDFLGCDGCDSCSLNCRDVRQYQKEQVVQVWDVALSNMPEEVDQLHATDECQFCRGDHPHAADGYAIVDFAHEEPYTEKGAIMGYGKRVKQPFGTLVQIPVSVCKTCRRNMRIRQNLRWIGMISGAAIALIALAILSIWVPLNSTENAFPFLGLLACTGVGYLAGKNLSIWHAKKHKETAYNVFDTQVGEKMKEKGWFGFKEENGMTKMRFSRKKIRRNFHVIPEGYERPERENDEPIRLRTR</sequence>
<proteinExistence type="predicted"/>
<evidence type="ECO:0000313" key="2">
    <source>
        <dbReference type="EMBL" id="MBC8538335.1"/>
    </source>
</evidence>
<evidence type="ECO:0000256" key="1">
    <source>
        <dbReference type="SAM" id="Phobius"/>
    </source>
</evidence>
<feature type="transmembrane region" description="Helical" evidence="1">
    <location>
        <begin position="138"/>
        <end position="161"/>
    </location>
</feature>
<dbReference type="EMBL" id="JACRSS010000002">
    <property type="protein sequence ID" value="MBC8538335.1"/>
    <property type="molecule type" value="Genomic_DNA"/>
</dbReference>
<keyword evidence="1" id="KW-0812">Transmembrane</keyword>
<dbReference type="AlphaFoldDB" id="A0A926DJN8"/>
<gene>
    <name evidence="2" type="ORF">H8693_05240</name>
</gene>
<evidence type="ECO:0000313" key="3">
    <source>
        <dbReference type="Proteomes" id="UP000617951"/>
    </source>
</evidence>
<name>A0A926DJN8_9FIRM</name>
<organism evidence="2 3">
    <name type="scientific">Guopingia tenuis</name>
    <dbReference type="NCBI Taxonomy" id="2763656"/>
    <lineage>
        <taxon>Bacteria</taxon>
        <taxon>Bacillati</taxon>
        <taxon>Bacillota</taxon>
        <taxon>Clostridia</taxon>
        <taxon>Christensenellales</taxon>
        <taxon>Christensenellaceae</taxon>
        <taxon>Guopingia</taxon>
    </lineage>
</organism>
<protein>
    <submittedName>
        <fullName evidence="2">Uncharacterized protein</fullName>
    </submittedName>
</protein>
<dbReference type="RefSeq" id="WP_249280113.1">
    <property type="nucleotide sequence ID" value="NZ_JACRSS010000002.1"/>
</dbReference>